<dbReference type="InterPro" id="IPR009100">
    <property type="entry name" value="AcylCoA_DH/oxidase_NM_dom_sf"/>
</dbReference>
<dbReference type="EMBL" id="BSDI01000024">
    <property type="protein sequence ID" value="GLH99494.1"/>
    <property type="molecule type" value="Genomic_DNA"/>
</dbReference>
<name>A0ABQ5R0L7_9ACTN</name>
<evidence type="ECO:0000313" key="9">
    <source>
        <dbReference type="Proteomes" id="UP001144280"/>
    </source>
</evidence>
<accession>A0ABQ5R0L7</accession>
<dbReference type="InterPro" id="IPR013786">
    <property type="entry name" value="AcylCoA_DH/ox_N"/>
</dbReference>
<dbReference type="PANTHER" id="PTHR43884">
    <property type="entry name" value="ACYL-COA DEHYDROGENASE"/>
    <property type="match status" value="1"/>
</dbReference>
<evidence type="ECO:0000256" key="3">
    <source>
        <dbReference type="ARBA" id="ARBA00022630"/>
    </source>
</evidence>
<dbReference type="Gene3D" id="1.10.540.10">
    <property type="entry name" value="Acyl-CoA dehydrogenase/oxidase, N-terminal domain"/>
    <property type="match status" value="1"/>
</dbReference>
<dbReference type="SUPFAM" id="SSF56645">
    <property type="entry name" value="Acyl-CoA dehydrogenase NM domain-like"/>
    <property type="match status" value="1"/>
</dbReference>
<evidence type="ECO:0000256" key="5">
    <source>
        <dbReference type="ARBA" id="ARBA00023002"/>
    </source>
</evidence>
<comment type="cofactor">
    <cofactor evidence="1">
        <name>FAD</name>
        <dbReference type="ChEBI" id="CHEBI:57692"/>
    </cofactor>
</comment>
<comment type="caution">
    <text evidence="8">The sequence shown here is derived from an EMBL/GenBank/DDBJ whole genome shotgun (WGS) entry which is preliminary data.</text>
</comment>
<comment type="similarity">
    <text evidence="2">Belongs to the acyl-CoA dehydrogenase family.</text>
</comment>
<evidence type="ECO:0000256" key="2">
    <source>
        <dbReference type="ARBA" id="ARBA00009347"/>
    </source>
</evidence>
<gene>
    <name evidence="8" type="ORF">Pa4123_47700</name>
</gene>
<dbReference type="Pfam" id="PF00441">
    <property type="entry name" value="Acyl-CoA_dh_1"/>
    <property type="match status" value="1"/>
</dbReference>
<dbReference type="Gene3D" id="1.20.140.10">
    <property type="entry name" value="Butyryl-CoA Dehydrogenase, subunit A, domain 3"/>
    <property type="match status" value="1"/>
</dbReference>
<dbReference type="InterPro" id="IPR036250">
    <property type="entry name" value="AcylCo_DH-like_C"/>
</dbReference>
<feature type="domain" description="Acyl-CoA dehydrogenase/oxidase N-terminal" evidence="7">
    <location>
        <begin position="16"/>
        <end position="109"/>
    </location>
</feature>
<dbReference type="SUPFAM" id="SSF47203">
    <property type="entry name" value="Acyl-CoA dehydrogenase C-terminal domain-like"/>
    <property type="match status" value="1"/>
</dbReference>
<proteinExistence type="inferred from homology"/>
<evidence type="ECO:0000259" key="7">
    <source>
        <dbReference type="Pfam" id="PF02771"/>
    </source>
</evidence>
<dbReference type="InterPro" id="IPR009075">
    <property type="entry name" value="AcylCo_DH/oxidase_C"/>
</dbReference>
<keyword evidence="5" id="KW-0560">Oxidoreductase</keyword>
<dbReference type="InterPro" id="IPR046373">
    <property type="entry name" value="Acyl-CoA_Oxase/DH_mid-dom_sf"/>
</dbReference>
<keyword evidence="3" id="KW-0285">Flavoprotein</keyword>
<keyword evidence="9" id="KW-1185">Reference proteome</keyword>
<organism evidence="8 9">
    <name type="scientific">Phytohabitans aurantiacus</name>
    <dbReference type="NCBI Taxonomy" id="3016789"/>
    <lineage>
        <taxon>Bacteria</taxon>
        <taxon>Bacillati</taxon>
        <taxon>Actinomycetota</taxon>
        <taxon>Actinomycetes</taxon>
        <taxon>Micromonosporales</taxon>
        <taxon>Micromonosporaceae</taxon>
    </lineage>
</organism>
<protein>
    <submittedName>
        <fullName evidence="8">Acyl-CoA dehydrogenase</fullName>
    </submittedName>
</protein>
<dbReference type="Gene3D" id="2.40.110.10">
    <property type="entry name" value="Butyryl-CoA Dehydrogenase, subunit A, domain 2"/>
    <property type="match status" value="1"/>
</dbReference>
<dbReference type="Pfam" id="PF02771">
    <property type="entry name" value="Acyl-CoA_dh_N"/>
    <property type="match status" value="1"/>
</dbReference>
<dbReference type="InterPro" id="IPR037069">
    <property type="entry name" value="AcylCoA_DH/ox_N_sf"/>
</dbReference>
<feature type="domain" description="Acyl-CoA dehydrogenase/oxidase C-terminal" evidence="6">
    <location>
        <begin position="214"/>
        <end position="321"/>
    </location>
</feature>
<sequence>MDLALDFAPDETQEAVVRLAAEVLDGTGDDPPERVWKALAQAGLLALAVPPESGGAGLGVVETCLTLAEIGRRAVPVPALALALGVLPVARATDAAQRAALLSGVAAGDTLLTAAVREPGDPMPARPRTTAAPLVSGVKVGVPYASRAHRILVPVSVDGGTAVAIVDPADAGVTLHRTHSSTGDPEYTVRLDGVAAELLSGVTVADLYRCTLAATCATGAGALAGALDRTSAHVGSREQFGKPLATFQAVAQQVADVYVAARTTHLAALAAAWRLGTGRPADTDLSVAAYWLASQGPPAMRTCHHLHGGVGLDVSYPLHRYSALVTDLVRLIGGAEYRLGEVPCSST</sequence>
<reference evidence="8" key="1">
    <citation type="submission" date="2022-12" db="EMBL/GenBank/DDBJ databases">
        <title>New Phytohabitans aurantiacus sp. RD004123 nov., an actinomycete isolated from soil.</title>
        <authorList>
            <person name="Triningsih D.W."/>
            <person name="Harunari E."/>
            <person name="Igarashi Y."/>
        </authorList>
    </citation>
    <scope>NUCLEOTIDE SEQUENCE</scope>
    <source>
        <strain evidence="8">RD004123</strain>
    </source>
</reference>
<evidence type="ECO:0000256" key="4">
    <source>
        <dbReference type="ARBA" id="ARBA00022827"/>
    </source>
</evidence>
<evidence type="ECO:0000259" key="6">
    <source>
        <dbReference type="Pfam" id="PF00441"/>
    </source>
</evidence>
<evidence type="ECO:0000256" key="1">
    <source>
        <dbReference type="ARBA" id="ARBA00001974"/>
    </source>
</evidence>
<dbReference type="Proteomes" id="UP001144280">
    <property type="component" value="Unassembled WGS sequence"/>
</dbReference>
<evidence type="ECO:0000313" key="8">
    <source>
        <dbReference type="EMBL" id="GLH99494.1"/>
    </source>
</evidence>
<keyword evidence="4" id="KW-0274">FAD</keyword>
<dbReference type="PANTHER" id="PTHR43884:SF20">
    <property type="entry name" value="ACYL-COA DEHYDROGENASE FADE28"/>
    <property type="match status" value="1"/>
</dbReference>
<dbReference type="RefSeq" id="WP_281899179.1">
    <property type="nucleotide sequence ID" value="NZ_BSDI01000024.1"/>
</dbReference>